<evidence type="ECO:0000256" key="9">
    <source>
        <dbReference type="ARBA" id="ARBA00023136"/>
    </source>
</evidence>
<dbReference type="Gene3D" id="2.40.160.10">
    <property type="entry name" value="Porin"/>
    <property type="match status" value="1"/>
</dbReference>
<evidence type="ECO:0000256" key="2">
    <source>
        <dbReference type="ARBA" id="ARBA00011233"/>
    </source>
</evidence>
<gene>
    <name evidence="14" type="ORF">DW355_05810</name>
</gene>
<dbReference type="InterPro" id="IPR033900">
    <property type="entry name" value="Gram_neg_porin_domain"/>
</dbReference>
<dbReference type="GO" id="GO:0006811">
    <property type="term" value="P:monoatomic ion transport"/>
    <property type="evidence" value="ECO:0007669"/>
    <property type="project" value="UniProtKB-KW"/>
</dbReference>
<feature type="domain" description="Porin" evidence="13">
    <location>
        <begin position="10"/>
        <end position="355"/>
    </location>
</feature>
<evidence type="ECO:0000256" key="8">
    <source>
        <dbReference type="ARBA" id="ARBA00023114"/>
    </source>
</evidence>
<sequence>MKKALISAAAAAALLGAAGVAQAQVTAYGLFDISAGKSVAGDALGNDVGLNSGGNGGASEGNSTTRFGLKGSSDVGSGVKANFNYQAGIDGSGATNGGTTLFNRQAWAGLSGGFGEFRFGKQDSVPFQTFIGLDFNGASNGVSSAFNTSYGSNSSGIWGSVIAARQSNSLQYISPSMGGLTVQAGYVKAGSQDYVDGKTFDEDDATNDKDDPSTWTGADDKDNKGVASLGLTYVVGPVTLAAAYQGSGVKDDNKGTDDFDETAAYAGFGAQYDFGAFKLKADYQKLDTINQVNFGAVTTVAGWSVGAQYSVNTDKSRTVVTTKDVKTTGYEVFVNKEVLKNVYGYAEFGSAKTDEGVLFESAEDSASGFAVGMILVF</sequence>
<keyword evidence="10" id="KW-0998">Cell outer membrane</keyword>
<dbReference type="GO" id="GO:0015288">
    <property type="term" value="F:porin activity"/>
    <property type="evidence" value="ECO:0007669"/>
    <property type="project" value="UniProtKB-KW"/>
</dbReference>
<evidence type="ECO:0000256" key="4">
    <source>
        <dbReference type="ARBA" id="ARBA00022452"/>
    </source>
</evidence>
<keyword evidence="8" id="KW-0626">Porin</keyword>
<keyword evidence="9" id="KW-0472">Membrane</keyword>
<evidence type="ECO:0000256" key="1">
    <source>
        <dbReference type="ARBA" id="ARBA00004571"/>
    </source>
</evidence>
<comment type="subunit">
    <text evidence="2">Homotrimer.</text>
</comment>
<name>A0A4P6UHI0_9BURK</name>
<evidence type="ECO:0000256" key="10">
    <source>
        <dbReference type="ARBA" id="ARBA00023237"/>
    </source>
</evidence>
<organism evidence="14 15">
    <name type="scientific">Hylemonella gracilis</name>
    <dbReference type="NCBI Taxonomy" id="80880"/>
    <lineage>
        <taxon>Bacteria</taxon>
        <taxon>Pseudomonadati</taxon>
        <taxon>Pseudomonadota</taxon>
        <taxon>Betaproteobacteria</taxon>
        <taxon>Burkholderiales</taxon>
        <taxon>Comamonadaceae</taxon>
        <taxon>Hylemonella</taxon>
    </lineage>
</organism>
<protein>
    <submittedName>
        <fullName evidence="14">Porin</fullName>
    </submittedName>
</protein>
<dbReference type="PANTHER" id="PTHR34501">
    <property type="entry name" value="PROTEIN YDDL-RELATED"/>
    <property type="match status" value="1"/>
</dbReference>
<feature type="chain" id="PRO_5020326809" evidence="12">
    <location>
        <begin position="24"/>
        <end position="377"/>
    </location>
</feature>
<evidence type="ECO:0000313" key="14">
    <source>
        <dbReference type="EMBL" id="QBK04363.1"/>
    </source>
</evidence>
<dbReference type="EMBL" id="CP031395">
    <property type="protein sequence ID" value="QBK04363.1"/>
    <property type="molecule type" value="Genomic_DNA"/>
</dbReference>
<dbReference type="RefSeq" id="WP_131278384.1">
    <property type="nucleotide sequence ID" value="NZ_CP031395.1"/>
</dbReference>
<dbReference type="OrthoDB" id="6975458at2"/>
<dbReference type="GO" id="GO:0009279">
    <property type="term" value="C:cell outer membrane"/>
    <property type="evidence" value="ECO:0007669"/>
    <property type="project" value="UniProtKB-SubCell"/>
</dbReference>
<keyword evidence="5" id="KW-0812">Transmembrane</keyword>
<keyword evidence="3" id="KW-0813">Transport</keyword>
<evidence type="ECO:0000256" key="12">
    <source>
        <dbReference type="SAM" id="SignalP"/>
    </source>
</evidence>
<dbReference type="Pfam" id="PF13609">
    <property type="entry name" value="Porin_4"/>
    <property type="match status" value="1"/>
</dbReference>
<evidence type="ECO:0000259" key="13">
    <source>
        <dbReference type="Pfam" id="PF13609"/>
    </source>
</evidence>
<keyword evidence="7" id="KW-0406">Ion transport</keyword>
<feature type="region of interest" description="Disordered" evidence="11">
    <location>
        <begin position="198"/>
        <end position="221"/>
    </location>
</feature>
<evidence type="ECO:0000256" key="5">
    <source>
        <dbReference type="ARBA" id="ARBA00022692"/>
    </source>
</evidence>
<keyword evidence="6 12" id="KW-0732">Signal</keyword>
<evidence type="ECO:0000256" key="6">
    <source>
        <dbReference type="ARBA" id="ARBA00022729"/>
    </source>
</evidence>
<proteinExistence type="predicted"/>
<dbReference type="KEGG" id="hgr:DW355_05810"/>
<dbReference type="InterPro" id="IPR023614">
    <property type="entry name" value="Porin_dom_sf"/>
</dbReference>
<dbReference type="CDD" id="cd00342">
    <property type="entry name" value="gram_neg_porins"/>
    <property type="match status" value="1"/>
</dbReference>
<accession>A0A4P6UHI0</accession>
<evidence type="ECO:0000256" key="7">
    <source>
        <dbReference type="ARBA" id="ARBA00023065"/>
    </source>
</evidence>
<keyword evidence="4" id="KW-1134">Transmembrane beta strand</keyword>
<reference evidence="14 15" key="1">
    <citation type="submission" date="2018-07" db="EMBL/GenBank/DDBJ databases">
        <title>Exploring interactions and the metabolic potential of the ultra-small soil bacteria Hylemonella gracilis.</title>
        <authorList>
            <person name="Tyc O."/>
            <person name="Kulkarni P."/>
            <person name="Gawehns F."/>
            <person name="Hundscheid M."/>
            <person name="Zweers H."/>
            <person name="Garbeva P."/>
        </authorList>
    </citation>
    <scope>NUCLEOTIDE SEQUENCE [LARGE SCALE GENOMIC DNA]</scope>
    <source>
        <strain evidence="14 15">NS1</strain>
    </source>
</reference>
<dbReference type="AlphaFoldDB" id="A0A4P6UHI0"/>
<dbReference type="Proteomes" id="UP000292939">
    <property type="component" value="Chromosome"/>
</dbReference>
<dbReference type="GO" id="GO:0046930">
    <property type="term" value="C:pore complex"/>
    <property type="evidence" value="ECO:0007669"/>
    <property type="project" value="UniProtKB-KW"/>
</dbReference>
<evidence type="ECO:0000313" key="15">
    <source>
        <dbReference type="Proteomes" id="UP000292939"/>
    </source>
</evidence>
<dbReference type="SUPFAM" id="SSF56935">
    <property type="entry name" value="Porins"/>
    <property type="match status" value="1"/>
</dbReference>
<evidence type="ECO:0000256" key="11">
    <source>
        <dbReference type="SAM" id="MobiDB-lite"/>
    </source>
</evidence>
<dbReference type="InterPro" id="IPR050298">
    <property type="entry name" value="Gram-neg_bact_OMP"/>
</dbReference>
<comment type="subcellular location">
    <subcellularLocation>
        <location evidence="1">Cell outer membrane</location>
        <topology evidence="1">Multi-pass membrane protein</topology>
    </subcellularLocation>
</comment>
<evidence type="ECO:0000256" key="3">
    <source>
        <dbReference type="ARBA" id="ARBA00022448"/>
    </source>
</evidence>
<dbReference type="PANTHER" id="PTHR34501:SF9">
    <property type="entry name" value="MAJOR OUTER MEMBRANE PROTEIN P.IA"/>
    <property type="match status" value="1"/>
</dbReference>
<feature type="signal peptide" evidence="12">
    <location>
        <begin position="1"/>
        <end position="23"/>
    </location>
</feature>